<dbReference type="Proteomes" id="UP000575985">
    <property type="component" value="Unassembled WGS sequence"/>
</dbReference>
<keyword evidence="5" id="KW-1185">Reference proteome</keyword>
<organism evidence="4 5">
    <name type="scientific">Streptomonospora nanhaiensis</name>
    <dbReference type="NCBI Taxonomy" id="1323731"/>
    <lineage>
        <taxon>Bacteria</taxon>
        <taxon>Bacillati</taxon>
        <taxon>Actinomycetota</taxon>
        <taxon>Actinomycetes</taxon>
        <taxon>Streptosporangiales</taxon>
        <taxon>Nocardiopsidaceae</taxon>
        <taxon>Streptomonospora</taxon>
    </lineage>
</organism>
<comment type="similarity">
    <text evidence="1">Belongs to the amidase family.</text>
</comment>
<feature type="compositionally biased region" description="Low complexity" evidence="2">
    <location>
        <begin position="270"/>
        <end position="284"/>
    </location>
</feature>
<name>A0A853BT52_9ACTN</name>
<feature type="region of interest" description="Disordered" evidence="2">
    <location>
        <begin position="99"/>
        <end position="119"/>
    </location>
</feature>
<dbReference type="Gene3D" id="3.90.1300.10">
    <property type="entry name" value="Amidase signature (AS) domain"/>
    <property type="match status" value="2"/>
</dbReference>
<evidence type="ECO:0000256" key="2">
    <source>
        <dbReference type="SAM" id="MobiDB-lite"/>
    </source>
</evidence>
<dbReference type="InterPro" id="IPR000120">
    <property type="entry name" value="Amidase"/>
</dbReference>
<dbReference type="EMBL" id="JACCFO010000001">
    <property type="protein sequence ID" value="NYI98959.1"/>
    <property type="molecule type" value="Genomic_DNA"/>
</dbReference>
<feature type="region of interest" description="Disordered" evidence="2">
    <location>
        <begin position="261"/>
        <end position="337"/>
    </location>
</feature>
<feature type="compositionally biased region" description="Gly residues" evidence="2">
    <location>
        <begin position="285"/>
        <end position="298"/>
    </location>
</feature>
<dbReference type="RefSeq" id="WP_179770014.1">
    <property type="nucleotide sequence ID" value="NZ_JACCFO010000001.1"/>
</dbReference>
<dbReference type="PANTHER" id="PTHR11895:SF7">
    <property type="entry name" value="GLUTAMYL-TRNA(GLN) AMIDOTRANSFERASE SUBUNIT A, MITOCHONDRIAL"/>
    <property type="match status" value="1"/>
</dbReference>
<evidence type="ECO:0000313" key="5">
    <source>
        <dbReference type="Proteomes" id="UP000575985"/>
    </source>
</evidence>
<reference evidence="4 5" key="1">
    <citation type="submission" date="2020-07" db="EMBL/GenBank/DDBJ databases">
        <title>Sequencing the genomes of 1000 actinobacteria strains.</title>
        <authorList>
            <person name="Klenk H.-P."/>
        </authorList>
    </citation>
    <scope>NUCLEOTIDE SEQUENCE [LARGE SCALE GENOMIC DNA]</scope>
    <source>
        <strain evidence="4 5">DSM 45927</strain>
    </source>
</reference>
<protein>
    <submittedName>
        <fullName evidence="4">Asp-tRNA(Asn)/Glu-tRNA(Gln) amidotransferase A subunit family amidase</fullName>
    </submittedName>
</protein>
<keyword evidence="4" id="KW-0808">Transferase</keyword>
<dbReference type="InterPro" id="IPR023631">
    <property type="entry name" value="Amidase_dom"/>
</dbReference>
<dbReference type="PANTHER" id="PTHR11895">
    <property type="entry name" value="TRANSAMIDASE"/>
    <property type="match status" value="1"/>
</dbReference>
<evidence type="ECO:0000313" key="4">
    <source>
        <dbReference type="EMBL" id="NYI98959.1"/>
    </source>
</evidence>
<comment type="caution">
    <text evidence="4">The sequence shown here is derived from an EMBL/GenBank/DDBJ whole genome shotgun (WGS) entry which is preliminary data.</text>
</comment>
<feature type="domain" description="Amidase" evidence="3">
    <location>
        <begin position="448"/>
        <end position="525"/>
    </location>
</feature>
<gene>
    <name evidence="4" type="ORF">HNR12_005236</name>
</gene>
<feature type="region of interest" description="Disordered" evidence="2">
    <location>
        <begin position="424"/>
        <end position="449"/>
    </location>
</feature>
<sequence length="553" mass="54158">MTGAAETAARVRGGASSAAAEVRAALRAVERGDARLNAFAEVWPEAARARAAEVDAALARGADLPLAGVPIGVKAWEGTRSLQARRLIAAGAVPVGATSVPGPGTPWRTWGATGRGRTANPWRADVSPGGSSAGSGAAVGAGLVPLATASDGAGSTRIPAAWCGVVGYKPTTGLLPARDPAGLAIGGPIARSVADVRLWASVVLGAAAVEHDARPGAGVGGPRGLRVAWSPDLGFAEVDPEIARVAHAALLRWARRSPAPALGRPGAASPLNAAGGPLPRPGAAVGDGGGAVSVGAAGGSVRSGEWSPGVDEDVSGVPARGSGRGSGRVPGWGEEPGPVGEGVVPGTVGGGGGAAGSLGGPARGAAAWCGPQGVGGAVAGADRTGAAGRGVPSRTGAGAEIRVVAVDPGCVDPAAEWFARRAVRGGRESRADRAGRSARPGGTAEDHNNNRLDALFASADLLATPTTPNPPHGHDGPGDVMSVALTWLFNITGHPAVSLPAGFTADGLPVGLHLVAPHHRDALLLAAAADYEAACPWPPTSSPVPNQPSQTPA</sequence>
<accession>A0A853BT52</accession>
<dbReference type="GO" id="GO:0016740">
    <property type="term" value="F:transferase activity"/>
    <property type="evidence" value="ECO:0007669"/>
    <property type="project" value="UniProtKB-KW"/>
</dbReference>
<feature type="domain" description="Amidase" evidence="3">
    <location>
        <begin position="22"/>
        <end position="74"/>
    </location>
</feature>
<proteinExistence type="inferred from homology"/>
<evidence type="ECO:0000259" key="3">
    <source>
        <dbReference type="Pfam" id="PF01425"/>
    </source>
</evidence>
<feature type="domain" description="Amidase" evidence="3">
    <location>
        <begin position="83"/>
        <end position="248"/>
    </location>
</feature>
<dbReference type="SUPFAM" id="SSF75304">
    <property type="entry name" value="Amidase signature (AS) enzymes"/>
    <property type="match status" value="2"/>
</dbReference>
<dbReference type="InterPro" id="IPR036928">
    <property type="entry name" value="AS_sf"/>
</dbReference>
<dbReference type="Pfam" id="PF01425">
    <property type="entry name" value="Amidase"/>
    <property type="match status" value="3"/>
</dbReference>
<dbReference type="AlphaFoldDB" id="A0A853BT52"/>
<feature type="compositionally biased region" description="Basic and acidic residues" evidence="2">
    <location>
        <begin position="425"/>
        <end position="435"/>
    </location>
</feature>
<evidence type="ECO:0000256" key="1">
    <source>
        <dbReference type="ARBA" id="ARBA00009199"/>
    </source>
</evidence>